<dbReference type="InterPro" id="IPR029058">
    <property type="entry name" value="AB_hydrolase_fold"/>
</dbReference>
<feature type="domain" description="Peptidase S9 prolyl oligopeptidase catalytic" evidence="1">
    <location>
        <begin position="122"/>
        <end position="317"/>
    </location>
</feature>
<dbReference type="Pfam" id="PF00326">
    <property type="entry name" value="Peptidase_S9"/>
    <property type="match status" value="1"/>
</dbReference>
<dbReference type="EMBL" id="BAAAGE010000001">
    <property type="protein sequence ID" value="GAA0717706.1"/>
    <property type="molecule type" value="Genomic_DNA"/>
</dbReference>
<comment type="caution">
    <text evidence="2">The sequence shown here is derived from an EMBL/GenBank/DDBJ whole genome shotgun (WGS) entry which is preliminary data.</text>
</comment>
<dbReference type="SUPFAM" id="SSF53474">
    <property type="entry name" value="alpha/beta-Hydrolases"/>
    <property type="match status" value="1"/>
</dbReference>
<proteinExistence type="predicted"/>
<protein>
    <submittedName>
        <fullName evidence="2">Prolyl oligopeptidase family serine peptidase</fullName>
    </submittedName>
</protein>
<dbReference type="Gene3D" id="3.40.50.1820">
    <property type="entry name" value="alpha/beta hydrolase"/>
    <property type="match status" value="1"/>
</dbReference>
<dbReference type="InterPro" id="IPR001375">
    <property type="entry name" value="Peptidase_S9_cat"/>
</dbReference>
<dbReference type="RefSeq" id="WP_343911714.1">
    <property type="nucleotide sequence ID" value="NZ_BAAAGE010000001.1"/>
</dbReference>
<evidence type="ECO:0000313" key="2">
    <source>
        <dbReference type="EMBL" id="GAA0717706.1"/>
    </source>
</evidence>
<sequence length="329" mass="37692">MIYNLNIKYFLTLLIIVFNFGSCSSQESIIIEQQKISWQDYPHLYSDNTKSTFKDGVHFLKNIDMHEITYLSDGLKIQAFAAIPKKEGKYPVIIYNRGGNRDFGALQLFRGDMKLPAGYIFSQLANEGYIVIGCNYRGSGKSEGMEEFGGSDVNDILNLTKVVEELPKADTNRIGMYGWSRGGMMTYIALTKTDVIKVAVVGGAKSDLRTIDRPNMEKGVYEELIPNYLQNKKEELEKRSAVLWADKFSPKVPILLLHGNADWRVKSTNSLQLALELEKYRIPYRLKVYEGADHGISQFREERDQDVIHWFNTYLKEDTPLPNMEFHGR</sequence>
<evidence type="ECO:0000259" key="1">
    <source>
        <dbReference type="Pfam" id="PF00326"/>
    </source>
</evidence>
<dbReference type="Proteomes" id="UP001501758">
    <property type="component" value="Unassembled WGS sequence"/>
</dbReference>
<accession>A0ABP3TXK3</accession>
<dbReference type="PANTHER" id="PTHR11731">
    <property type="entry name" value="PROTEASE FAMILY S9B,C DIPEPTIDYL-PEPTIDASE IV-RELATED"/>
    <property type="match status" value="1"/>
</dbReference>
<dbReference type="PANTHER" id="PTHR11731:SF193">
    <property type="entry name" value="DIPEPTIDYL PEPTIDASE 9"/>
    <property type="match status" value="1"/>
</dbReference>
<dbReference type="InterPro" id="IPR050278">
    <property type="entry name" value="Serine_Prot_S9B/DPPIV"/>
</dbReference>
<keyword evidence="3" id="KW-1185">Reference proteome</keyword>
<gene>
    <name evidence="2" type="ORF">GCM10009430_14940</name>
</gene>
<organism evidence="2 3">
    <name type="scientific">Aquimarina litoralis</name>
    <dbReference type="NCBI Taxonomy" id="584605"/>
    <lineage>
        <taxon>Bacteria</taxon>
        <taxon>Pseudomonadati</taxon>
        <taxon>Bacteroidota</taxon>
        <taxon>Flavobacteriia</taxon>
        <taxon>Flavobacteriales</taxon>
        <taxon>Flavobacteriaceae</taxon>
        <taxon>Aquimarina</taxon>
    </lineage>
</organism>
<reference evidence="3" key="1">
    <citation type="journal article" date="2019" name="Int. J. Syst. Evol. Microbiol.">
        <title>The Global Catalogue of Microorganisms (GCM) 10K type strain sequencing project: providing services to taxonomists for standard genome sequencing and annotation.</title>
        <authorList>
            <consortium name="The Broad Institute Genomics Platform"/>
            <consortium name="The Broad Institute Genome Sequencing Center for Infectious Disease"/>
            <person name="Wu L."/>
            <person name="Ma J."/>
        </authorList>
    </citation>
    <scope>NUCLEOTIDE SEQUENCE [LARGE SCALE GENOMIC DNA]</scope>
    <source>
        <strain evidence="3">JCM 15974</strain>
    </source>
</reference>
<evidence type="ECO:0000313" key="3">
    <source>
        <dbReference type="Proteomes" id="UP001501758"/>
    </source>
</evidence>
<name>A0ABP3TXK3_9FLAO</name>